<evidence type="ECO:0000256" key="4">
    <source>
        <dbReference type="PROSITE-ProRule" id="PRU00169"/>
    </source>
</evidence>
<dbReference type="InterPro" id="IPR011006">
    <property type="entry name" value="CheY-like_superfamily"/>
</dbReference>
<dbReference type="PANTHER" id="PTHR43214">
    <property type="entry name" value="TWO-COMPONENT RESPONSE REGULATOR"/>
    <property type="match status" value="1"/>
</dbReference>
<dbReference type="InterPro" id="IPR039420">
    <property type="entry name" value="WalR-like"/>
</dbReference>
<dbReference type="SMART" id="SM00421">
    <property type="entry name" value="HTH_LUXR"/>
    <property type="match status" value="1"/>
</dbReference>
<dbReference type="PANTHER" id="PTHR43214:SF24">
    <property type="entry name" value="TRANSCRIPTIONAL REGULATORY PROTEIN NARL-RELATED"/>
    <property type="match status" value="1"/>
</dbReference>
<dbReference type="InterPro" id="IPR000792">
    <property type="entry name" value="Tscrpt_reg_LuxR_C"/>
</dbReference>
<evidence type="ECO:0000259" key="6">
    <source>
        <dbReference type="PROSITE" id="PS50110"/>
    </source>
</evidence>
<protein>
    <submittedName>
        <fullName evidence="7">Response regulator</fullName>
    </submittedName>
</protein>
<dbReference type="RefSeq" id="WP_380225372.1">
    <property type="nucleotide sequence ID" value="NZ_JBHSOF010000011.1"/>
</dbReference>
<dbReference type="CDD" id="cd06170">
    <property type="entry name" value="LuxR_C_like"/>
    <property type="match status" value="1"/>
</dbReference>
<organism evidence="7 8">
    <name type="scientific">Kitasatospora misakiensis</name>
    <dbReference type="NCBI Taxonomy" id="67330"/>
    <lineage>
        <taxon>Bacteria</taxon>
        <taxon>Bacillati</taxon>
        <taxon>Actinomycetota</taxon>
        <taxon>Actinomycetes</taxon>
        <taxon>Kitasatosporales</taxon>
        <taxon>Streptomycetaceae</taxon>
        <taxon>Kitasatospora</taxon>
    </lineage>
</organism>
<comment type="caution">
    <text evidence="7">The sequence shown here is derived from an EMBL/GenBank/DDBJ whole genome shotgun (WGS) entry which is preliminary data.</text>
</comment>
<evidence type="ECO:0000256" key="3">
    <source>
        <dbReference type="ARBA" id="ARBA00023163"/>
    </source>
</evidence>
<dbReference type="PROSITE" id="PS50110">
    <property type="entry name" value="RESPONSE_REGULATORY"/>
    <property type="match status" value="1"/>
</dbReference>
<reference evidence="8" key="1">
    <citation type="journal article" date="2019" name="Int. J. Syst. Evol. Microbiol.">
        <title>The Global Catalogue of Microorganisms (GCM) 10K type strain sequencing project: providing services to taxonomists for standard genome sequencing and annotation.</title>
        <authorList>
            <consortium name="The Broad Institute Genomics Platform"/>
            <consortium name="The Broad Institute Genome Sequencing Center for Infectious Disease"/>
            <person name="Wu L."/>
            <person name="Ma J."/>
        </authorList>
    </citation>
    <scope>NUCLEOTIDE SEQUENCE [LARGE SCALE GENOMIC DNA]</scope>
    <source>
        <strain evidence="8">CGMCC 4.1437</strain>
    </source>
</reference>
<sequence length="214" mass="22571">MRVVIAEDSTLLRQGIALLLTEAGLQVVAAVADGAALLGAVAEHRPDVVVTDVRMPPTFVDEGLRAALAIRAEWPGTGVLVLSQYVEERYAVELVGTGGGGIGYLLKDRVDDVDDFVAALERVGAGETVLDPEVVKQLLARGGRRDPLAALSARELDVLKLMAEGASNTDIAEGLTISMSAVGKHINSIFTKLDLPKVDGGHRRVLAVLRYLGA</sequence>
<dbReference type="PROSITE" id="PS50043">
    <property type="entry name" value="HTH_LUXR_2"/>
    <property type="match status" value="1"/>
</dbReference>
<dbReference type="InterPro" id="IPR016032">
    <property type="entry name" value="Sig_transdc_resp-reg_C-effctor"/>
</dbReference>
<dbReference type="Proteomes" id="UP001595975">
    <property type="component" value="Unassembled WGS sequence"/>
</dbReference>
<feature type="modified residue" description="4-aspartylphosphate" evidence="4">
    <location>
        <position position="52"/>
    </location>
</feature>
<gene>
    <name evidence="7" type="ORF">ACFP3U_11995</name>
</gene>
<feature type="domain" description="Response regulatory" evidence="6">
    <location>
        <begin position="2"/>
        <end position="122"/>
    </location>
</feature>
<dbReference type="SMART" id="SM00448">
    <property type="entry name" value="REC"/>
    <property type="match status" value="1"/>
</dbReference>
<dbReference type="Pfam" id="PF00196">
    <property type="entry name" value="GerE"/>
    <property type="match status" value="1"/>
</dbReference>
<name>A0ABW0WZI0_9ACTN</name>
<evidence type="ECO:0000313" key="8">
    <source>
        <dbReference type="Proteomes" id="UP001595975"/>
    </source>
</evidence>
<evidence type="ECO:0000256" key="1">
    <source>
        <dbReference type="ARBA" id="ARBA00023015"/>
    </source>
</evidence>
<proteinExistence type="predicted"/>
<evidence type="ECO:0000256" key="2">
    <source>
        <dbReference type="ARBA" id="ARBA00023125"/>
    </source>
</evidence>
<dbReference type="InterPro" id="IPR001789">
    <property type="entry name" value="Sig_transdc_resp-reg_receiver"/>
</dbReference>
<dbReference type="SUPFAM" id="SSF46894">
    <property type="entry name" value="C-terminal effector domain of the bipartite response regulators"/>
    <property type="match status" value="1"/>
</dbReference>
<keyword evidence="2" id="KW-0238">DNA-binding</keyword>
<dbReference type="SUPFAM" id="SSF52172">
    <property type="entry name" value="CheY-like"/>
    <property type="match status" value="1"/>
</dbReference>
<dbReference type="EMBL" id="JBHSOF010000011">
    <property type="protein sequence ID" value="MFC5663703.1"/>
    <property type="molecule type" value="Genomic_DNA"/>
</dbReference>
<dbReference type="Gene3D" id="3.40.50.2300">
    <property type="match status" value="1"/>
</dbReference>
<accession>A0ABW0WZI0</accession>
<dbReference type="PRINTS" id="PR00038">
    <property type="entry name" value="HTHLUXR"/>
</dbReference>
<evidence type="ECO:0000259" key="5">
    <source>
        <dbReference type="PROSITE" id="PS50043"/>
    </source>
</evidence>
<keyword evidence="8" id="KW-1185">Reference proteome</keyword>
<evidence type="ECO:0000313" key="7">
    <source>
        <dbReference type="EMBL" id="MFC5663703.1"/>
    </source>
</evidence>
<keyword evidence="4" id="KW-0597">Phosphoprotein</keyword>
<dbReference type="Pfam" id="PF00072">
    <property type="entry name" value="Response_reg"/>
    <property type="match status" value="1"/>
</dbReference>
<feature type="domain" description="HTH luxR-type" evidence="5">
    <location>
        <begin position="144"/>
        <end position="214"/>
    </location>
</feature>
<keyword evidence="1" id="KW-0805">Transcription regulation</keyword>
<keyword evidence="3" id="KW-0804">Transcription</keyword>